<organism evidence="1">
    <name type="scientific">mine drainage metagenome</name>
    <dbReference type="NCBI Taxonomy" id="410659"/>
    <lineage>
        <taxon>unclassified sequences</taxon>
        <taxon>metagenomes</taxon>
        <taxon>ecological metagenomes</taxon>
    </lineage>
</organism>
<evidence type="ECO:0000313" key="1">
    <source>
        <dbReference type="EMBL" id="EQD50083.1"/>
    </source>
</evidence>
<dbReference type="AlphaFoldDB" id="T0ZZN4"/>
<reference evidence="1" key="2">
    <citation type="journal article" date="2014" name="ISME J.">
        <title>Microbial stratification in low pH oxic and suboxic macroscopic growths along an acid mine drainage.</title>
        <authorList>
            <person name="Mendez-Garcia C."/>
            <person name="Mesa V."/>
            <person name="Sprenger R.R."/>
            <person name="Richter M."/>
            <person name="Diez M.S."/>
            <person name="Solano J."/>
            <person name="Bargiela R."/>
            <person name="Golyshina O.V."/>
            <person name="Manteca A."/>
            <person name="Ramos J.L."/>
            <person name="Gallego J.R."/>
            <person name="Llorente I."/>
            <person name="Martins Dos Santos V.A."/>
            <person name="Jensen O.N."/>
            <person name="Pelaez A.I."/>
            <person name="Sanchez J."/>
            <person name="Ferrer M."/>
        </authorList>
    </citation>
    <scope>NUCLEOTIDE SEQUENCE</scope>
</reference>
<proteinExistence type="predicted"/>
<dbReference type="Gene3D" id="3.40.50.150">
    <property type="entry name" value="Vaccinia Virus protein VP39"/>
    <property type="match status" value="1"/>
</dbReference>
<dbReference type="SUPFAM" id="SSF53335">
    <property type="entry name" value="S-adenosyl-L-methionine-dependent methyltransferases"/>
    <property type="match status" value="1"/>
</dbReference>
<feature type="non-terminal residue" evidence="1">
    <location>
        <position position="254"/>
    </location>
</feature>
<dbReference type="InterPro" id="IPR029063">
    <property type="entry name" value="SAM-dependent_MTases_sf"/>
</dbReference>
<name>T0ZZN4_9ZZZZ</name>
<dbReference type="EMBL" id="AUZY01007373">
    <property type="protein sequence ID" value="EQD50083.1"/>
    <property type="molecule type" value="Genomic_DNA"/>
</dbReference>
<dbReference type="Pfam" id="PF13578">
    <property type="entry name" value="Methyltransf_24"/>
    <property type="match status" value="1"/>
</dbReference>
<sequence>MARHPFLWGRYLLRHEFGHREVAFGDDPRFRDPTTLYRVAREPLARALGIDRRGLDPIAAELRPLTDAMRAELAREPKAGALMQAPLLYLLARVARPRIVVETGVSSGYSARFLLEALERNGEGVLHSIGLPRLAMDPAQADRFVGGRRIVDRPIGWLVPDRLRPRWTVHVGRSDDLLEPLLRGISEPIGLFLHDSLHQYATMAFEYRTAWDHLEPGGLLVSHDIHTSPAWAEFLRLRVPGLSMRSSTTISACS</sequence>
<protein>
    <submittedName>
        <fullName evidence="1">Uncharacterized protein</fullName>
    </submittedName>
</protein>
<gene>
    <name evidence="1" type="ORF">B1B_11363</name>
</gene>
<comment type="caution">
    <text evidence="1">The sequence shown here is derived from an EMBL/GenBank/DDBJ whole genome shotgun (WGS) entry which is preliminary data.</text>
</comment>
<reference evidence="1" key="1">
    <citation type="submission" date="2013-08" db="EMBL/GenBank/DDBJ databases">
        <authorList>
            <person name="Mendez C."/>
            <person name="Richter M."/>
            <person name="Ferrer M."/>
            <person name="Sanchez J."/>
        </authorList>
    </citation>
    <scope>NUCLEOTIDE SEQUENCE</scope>
</reference>
<accession>T0ZZN4</accession>